<dbReference type="EMBL" id="QPGL01000002">
    <property type="protein sequence ID" value="RCS70332.1"/>
    <property type="molecule type" value="Genomic_DNA"/>
</dbReference>
<protein>
    <submittedName>
        <fullName evidence="1">Uncharacterized protein</fullName>
    </submittedName>
</protein>
<reference evidence="1 2" key="1">
    <citation type="journal article" date="2017" name="Elife">
        <title>Extensive horizontal gene transfer in cheese-associated bacteria.</title>
        <authorList>
            <person name="Bonham K.S."/>
            <person name="Wolfe B.E."/>
            <person name="Dutton R.J."/>
        </authorList>
    </citation>
    <scope>NUCLEOTIDE SEQUENCE [LARGE SCALE GENOMIC DNA]</scope>
    <source>
        <strain evidence="1 2">JB196</strain>
    </source>
</reference>
<dbReference type="OrthoDB" id="6891850at2"/>
<organism evidence="1 2">
    <name type="scientific">Vibrio casei</name>
    <dbReference type="NCBI Taxonomy" id="673372"/>
    <lineage>
        <taxon>Bacteria</taxon>
        <taxon>Pseudomonadati</taxon>
        <taxon>Pseudomonadota</taxon>
        <taxon>Gammaproteobacteria</taxon>
        <taxon>Vibrionales</taxon>
        <taxon>Vibrionaceae</taxon>
        <taxon>Vibrio</taxon>
    </lineage>
</organism>
<accession>A0A368LHV9</accession>
<dbReference type="RefSeq" id="WP_086958721.1">
    <property type="nucleotide sequence ID" value="NZ_AP018681.1"/>
</dbReference>
<dbReference type="GeneID" id="303189812"/>
<keyword evidence="2" id="KW-1185">Reference proteome</keyword>
<sequence length="89" mass="10149">MAATNIEQSWYCKNLGDALFAEQEVYRIKALCLKNSNNTAITLYYRHESAGQLHCDVILYIPPKHHDFALLIEATLCEKPDDYGLALFV</sequence>
<dbReference type="Proteomes" id="UP000252479">
    <property type="component" value="Unassembled WGS sequence"/>
</dbReference>
<evidence type="ECO:0000313" key="1">
    <source>
        <dbReference type="EMBL" id="RCS70332.1"/>
    </source>
</evidence>
<comment type="caution">
    <text evidence="1">The sequence shown here is derived from an EMBL/GenBank/DDBJ whole genome shotgun (WGS) entry which is preliminary data.</text>
</comment>
<dbReference type="AlphaFoldDB" id="A0A368LHV9"/>
<gene>
    <name evidence="1" type="ORF">CIK83_12870</name>
</gene>
<proteinExistence type="predicted"/>
<name>A0A368LHV9_9VIBR</name>
<evidence type="ECO:0000313" key="2">
    <source>
        <dbReference type="Proteomes" id="UP000252479"/>
    </source>
</evidence>